<dbReference type="Pfam" id="PF25873">
    <property type="entry name" value="WHD_MalT"/>
    <property type="match status" value="1"/>
</dbReference>
<keyword evidence="2" id="KW-0238">DNA-binding</keyword>
<dbReference type="SUPFAM" id="SSF52540">
    <property type="entry name" value="P-loop containing nucleoside triphosphate hydrolases"/>
    <property type="match status" value="1"/>
</dbReference>
<dbReference type="EMBL" id="WIVX01000026">
    <property type="protein sequence ID" value="MQU31318.1"/>
    <property type="molecule type" value="Genomic_DNA"/>
</dbReference>
<evidence type="ECO:0000313" key="7">
    <source>
        <dbReference type="Proteomes" id="UP000466863"/>
    </source>
</evidence>
<name>A0A6I1WYK8_9PSED</name>
<keyword evidence="3" id="KW-0804">Transcription</keyword>
<dbReference type="InterPro" id="IPR016032">
    <property type="entry name" value="Sig_transdc_resp-reg_C-effctor"/>
</dbReference>
<dbReference type="Gene3D" id="1.25.40.10">
    <property type="entry name" value="Tetratricopeptide repeat domain"/>
    <property type="match status" value="1"/>
</dbReference>
<dbReference type="SMART" id="SM00421">
    <property type="entry name" value="HTH_LUXR"/>
    <property type="match status" value="1"/>
</dbReference>
<comment type="caution">
    <text evidence="6">The sequence shown here is derived from an EMBL/GenBank/DDBJ whole genome shotgun (WGS) entry which is preliminary data.</text>
</comment>
<dbReference type="PANTHER" id="PTHR44688">
    <property type="entry name" value="DNA-BINDING TRANSCRIPTIONAL ACTIVATOR DEVR_DOSR"/>
    <property type="match status" value="1"/>
</dbReference>
<evidence type="ECO:0000256" key="2">
    <source>
        <dbReference type="ARBA" id="ARBA00023125"/>
    </source>
</evidence>
<dbReference type="CDD" id="cd06170">
    <property type="entry name" value="LuxR_C_like"/>
    <property type="match status" value="1"/>
</dbReference>
<dbReference type="GO" id="GO:0006355">
    <property type="term" value="P:regulation of DNA-templated transcription"/>
    <property type="evidence" value="ECO:0007669"/>
    <property type="project" value="InterPro"/>
</dbReference>
<dbReference type="PRINTS" id="PR00038">
    <property type="entry name" value="HTHLUXR"/>
</dbReference>
<keyword evidence="8" id="KW-1185">Reference proteome</keyword>
<evidence type="ECO:0000256" key="1">
    <source>
        <dbReference type="ARBA" id="ARBA00023015"/>
    </source>
</evidence>
<dbReference type="GO" id="GO:0003677">
    <property type="term" value="F:DNA binding"/>
    <property type="evidence" value="ECO:0007669"/>
    <property type="project" value="UniProtKB-KW"/>
</dbReference>
<dbReference type="AlphaFoldDB" id="A0A6I1WYK8"/>
<sequence length="879" mass="97678">MSIQPTSSSTWCWIGKLTPPHTLLTSKVRETLLASLRQQPSPPLLLVVAPAGYGKTILLMQWRQELLARPALAHLAWLSLDEADAEPNRFLAYLILALERAGLELGPLSHLAATQSLDAQPLRTLSALLHALSHAEHPITLLLDDYHYVTCIEVDHIVCTLLEQATPRLNLIIASRTRPAWPLARWKTKGWVQEVSAHQLSLSEDETRSILGAHAQTSDVQHIHRTTEGWAVAVQLARLWRESHDGNVYGLGAFCGCVTDVADYLAEQVLGSLSPQCQLFLLETSLLERFNAELADAVRERTDSAQLLSQLSHLDALLMPLDAERQWFRYHGLLRDFLGPRVGQSQARRIHRAAAHWLAQASDWVQAVAHALKAKDTALAINLVVQAGGWALVLRQGIRYAQSLVQQFDEQTRRNAPDLLLLQAYLHAKLGEHALCTQRLELAQKSLQGEPRLLRDFYVIRTLSNAYLDRFAHDEPPPGLGEHPEELLAQATLECVNTLHLLTRGDMPNALRSIRTAQVQMQLVASPRGESYCCLHEAQLLALSGKMQASSALINSTLAFVHSHFGGESSLKALIGCLKAREDYWQGHWEQTTPWLNDGWTALEHADGWLEVVAGTAEVTWRTTLQAKGLHPALHELDRVSQLASIRNWPRLQQLINAWRVDALVQGGMLTQARKEAQQADLLTQSPQQDWRNLEAASLALSRLHIATGASQVAFNRLQRDAAHLHDKGLLLPSWRLKLLALVALHKAQIPQQTDDVLATLLPLCENAVPGLLLEVGPCLLPVLEDYTEALPALQPVISRLRSWRAQPLRVKIPFSPKESQVLTLLACGQPNKAIAQALDVSENTVKFHLKNIYTKLSVDNRTSAINMALRQGLIAPPL</sequence>
<evidence type="ECO:0000256" key="3">
    <source>
        <dbReference type="ARBA" id="ARBA00023163"/>
    </source>
</evidence>
<dbReference type="InterPro" id="IPR059106">
    <property type="entry name" value="WHD_MalT"/>
</dbReference>
<dbReference type="EMBL" id="WIVV01000178">
    <property type="protein sequence ID" value="MQU45620.1"/>
    <property type="molecule type" value="Genomic_DNA"/>
</dbReference>
<dbReference type="InterPro" id="IPR011990">
    <property type="entry name" value="TPR-like_helical_dom_sf"/>
</dbReference>
<dbReference type="InterPro" id="IPR036388">
    <property type="entry name" value="WH-like_DNA-bd_sf"/>
</dbReference>
<accession>A0A6I1WYK8</accession>
<dbReference type="InterPro" id="IPR000792">
    <property type="entry name" value="Tscrpt_reg_LuxR_C"/>
</dbReference>
<dbReference type="PROSITE" id="PS50043">
    <property type="entry name" value="HTH_LUXR_2"/>
    <property type="match status" value="1"/>
</dbReference>
<dbReference type="SUPFAM" id="SSF46894">
    <property type="entry name" value="C-terminal effector domain of the bipartite response regulators"/>
    <property type="match status" value="1"/>
</dbReference>
<keyword evidence="1" id="KW-0805">Transcription regulation</keyword>
<dbReference type="Gene3D" id="1.10.10.10">
    <property type="entry name" value="Winged helix-like DNA-binding domain superfamily/Winged helix DNA-binding domain"/>
    <property type="match status" value="1"/>
</dbReference>
<evidence type="ECO:0000313" key="8">
    <source>
        <dbReference type="Proteomes" id="UP000470186"/>
    </source>
</evidence>
<dbReference type="PANTHER" id="PTHR44688:SF16">
    <property type="entry name" value="DNA-BINDING TRANSCRIPTIONAL ACTIVATOR DEVR_DOSR"/>
    <property type="match status" value="1"/>
</dbReference>
<gene>
    <name evidence="6" type="ORF">GHO28_24410</name>
    <name evidence="5" type="ORF">GHO30_07860</name>
</gene>
<evidence type="ECO:0000313" key="5">
    <source>
        <dbReference type="EMBL" id="MQU31318.1"/>
    </source>
</evidence>
<dbReference type="Pfam" id="PF00196">
    <property type="entry name" value="GerE"/>
    <property type="match status" value="1"/>
</dbReference>
<dbReference type="Proteomes" id="UP000470186">
    <property type="component" value="Unassembled WGS sequence"/>
</dbReference>
<reference evidence="7 8" key="1">
    <citation type="submission" date="2019-10" db="EMBL/GenBank/DDBJ databases">
        <title>Evaluation of single-gene subtyping targets for Pseudomonas.</title>
        <authorList>
            <person name="Reichler S.J."/>
            <person name="Orsi R.H."/>
            <person name="Wiedmann M."/>
            <person name="Martin N.H."/>
            <person name="Murphy S.I."/>
        </authorList>
    </citation>
    <scope>NUCLEOTIDE SEQUENCE [LARGE SCALE GENOMIC DNA]</scope>
    <source>
        <strain evidence="6 7">FSL R10-1876</strain>
        <strain evidence="5 8">FSL R10-2107</strain>
    </source>
</reference>
<dbReference type="Proteomes" id="UP000466863">
    <property type="component" value="Unassembled WGS sequence"/>
</dbReference>
<evidence type="ECO:0000313" key="6">
    <source>
        <dbReference type="EMBL" id="MQU45620.1"/>
    </source>
</evidence>
<dbReference type="PROSITE" id="PS00622">
    <property type="entry name" value="HTH_LUXR_1"/>
    <property type="match status" value="1"/>
</dbReference>
<proteinExistence type="predicted"/>
<dbReference type="InterPro" id="IPR027417">
    <property type="entry name" value="P-loop_NTPase"/>
</dbReference>
<dbReference type="RefSeq" id="WP_153350978.1">
    <property type="nucleotide sequence ID" value="NZ_JAZHWN010000039.1"/>
</dbReference>
<protein>
    <submittedName>
        <fullName evidence="6">LuxR family transcriptional regulator</fullName>
    </submittedName>
</protein>
<feature type="domain" description="HTH luxR-type" evidence="4">
    <location>
        <begin position="808"/>
        <end position="873"/>
    </location>
</feature>
<evidence type="ECO:0000259" key="4">
    <source>
        <dbReference type="PROSITE" id="PS50043"/>
    </source>
</evidence>
<organism evidence="6 7">
    <name type="scientific">Pseudomonas helleri</name>
    <dbReference type="NCBI Taxonomy" id="1608996"/>
    <lineage>
        <taxon>Bacteria</taxon>
        <taxon>Pseudomonadati</taxon>
        <taxon>Pseudomonadota</taxon>
        <taxon>Gammaproteobacteria</taxon>
        <taxon>Pseudomonadales</taxon>
        <taxon>Pseudomonadaceae</taxon>
        <taxon>Pseudomonas</taxon>
    </lineage>
</organism>